<dbReference type="WBParaSite" id="ES5_v2.g986.t1">
    <property type="protein sequence ID" value="ES5_v2.g986.t1"/>
    <property type="gene ID" value="ES5_v2.g986"/>
</dbReference>
<proteinExistence type="predicted"/>
<dbReference type="Proteomes" id="UP000887579">
    <property type="component" value="Unplaced"/>
</dbReference>
<sequence>MYYLKLCFTIFSLLLITVAISNAENAKATTVVAAPKNDATSKTAPAKEIAMAKSINGKEDETKNVKKGDLGKEKIDNVKSSSEESPSEDAQEDLGVNENNHGPTIPAYQIPEQPKDVKKKKRWVGEPNIDFAIDNALGALFGRPQPADTVIEEVTYVDEYPPGPVVYKRSKGLPAVAASDAEKDKAVEKNLKPSKELVNSAINDDDAVDTVSIKGEPIAVSKPEVEASKGAIVTLKNEQKGNLKMEVGNEVTILPSIDEEKDFASSAENPEEMKYQRIAPEVAGLIKKSIPNSGEVKVKDNASAEEEKEDAPPVEESKDDEKEELQEKEMKAISDEKIEKKADEKDVGQKEFVPVYVEEDEKSEASKNPQKDDPKAAEMEKGEDSEAQKEDSKAKTDEASNIEEANDKAEDEKVNDDASETSNEKTKEEKPEVIPKKTQKHRDPEELPINPKEDDDEENDKDKDSEEEEKDAEEEREELRIAAHEPKKLPEEDNNKSEENKNEDKGAENLEKDEYAPTDDKIEEDKAKIDAINPISPEIKAKDDNKKSAKVEKDDDEKLGPAAYPTSKKDQNPDYIVVEELKDPIQGHRKYTILKPTYREFHPKENHLIEEVKKTLDQSKIVKKRSITASFEEKRESNSEEKESSFENSVSRDTVVAGDSNEDILKNVADALEREDNLRRLKTDQQPMFVPEFDPIPLKKPSGKPSLNEILGIPESSGPIMIEPEGGIPKGLKQVYSNENEYRSSEEYDAPQKVVIQSKQKITLIYDDSSEESTKDSSSSESSEEKEIKKSQPWIPIMDIAVINDQTTKSKQPIVKKIEDNDNDQQPASALSQKDSTSINEGSSHEEEKLKQYSNILGNNLVLTLSISPPILIIFGVICLTLLLFKIYWILYSPPQTSIIPQHSAATTPNTDYRIPLSIVTGEPKKQPI</sequence>
<accession>A0AC34GY75</accession>
<name>A0AC34GY75_9BILA</name>
<evidence type="ECO:0000313" key="2">
    <source>
        <dbReference type="WBParaSite" id="ES5_v2.g986.t1"/>
    </source>
</evidence>
<protein>
    <submittedName>
        <fullName evidence="2">Uncharacterized protein</fullName>
    </submittedName>
</protein>
<organism evidence="1 2">
    <name type="scientific">Panagrolaimus sp. ES5</name>
    <dbReference type="NCBI Taxonomy" id="591445"/>
    <lineage>
        <taxon>Eukaryota</taxon>
        <taxon>Metazoa</taxon>
        <taxon>Ecdysozoa</taxon>
        <taxon>Nematoda</taxon>
        <taxon>Chromadorea</taxon>
        <taxon>Rhabditida</taxon>
        <taxon>Tylenchina</taxon>
        <taxon>Panagrolaimomorpha</taxon>
        <taxon>Panagrolaimoidea</taxon>
        <taxon>Panagrolaimidae</taxon>
        <taxon>Panagrolaimus</taxon>
    </lineage>
</organism>
<evidence type="ECO:0000313" key="1">
    <source>
        <dbReference type="Proteomes" id="UP000887579"/>
    </source>
</evidence>
<reference evidence="2" key="1">
    <citation type="submission" date="2022-11" db="UniProtKB">
        <authorList>
            <consortium name="WormBaseParasite"/>
        </authorList>
    </citation>
    <scope>IDENTIFICATION</scope>
</reference>